<keyword evidence="2" id="KW-1185">Reference proteome</keyword>
<organism evidence="1 2">
    <name type="scientific">Camellia sinensis var. sinensis</name>
    <name type="common">China tea</name>
    <dbReference type="NCBI Taxonomy" id="542762"/>
    <lineage>
        <taxon>Eukaryota</taxon>
        <taxon>Viridiplantae</taxon>
        <taxon>Streptophyta</taxon>
        <taxon>Embryophyta</taxon>
        <taxon>Tracheophyta</taxon>
        <taxon>Spermatophyta</taxon>
        <taxon>Magnoliopsida</taxon>
        <taxon>eudicotyledons</taxon>
        <taxon>Gunneridae</taxon>
        <taxon>Pentapetalae</taxon>
        <taxon>asterids</taxon>
        <taxon>Ericales</taxon>
        <taxon>Theaceae</taxon>
        <taxon>Camellia</taxon>
    </lineage>
</organism>
<gene>
    <name evidence="1" type="ORF">TEA_017658</name>
</gene>
<dbReference type="Proteomes" id="UP000306102">
    <property type="component" value="Unassembled WGS sequence"/>
</dbReference>
<reference evidence="1 2" key="1">
    <citation type="journal article" date="2018" name="Proc. Natl. Acad. Sci. U.S.A.">
        <title>Draft genome sequence of Camellia sinensis var. sinensis provides insights into the evolution of the tea genome and tea quality.</title>
        <authorList>
            <person name="Wei C."/>
            <person name="Yang H."/>
            <person name="Wang S."/>
            <person name="Zhao J."/>
            <person name="Liu C."/>
            <person name="Gao L."/>
            <person name="Xia E."/>
            <person name="Lu Y."/>
            <person name="Tai Y."/>
            <person name="She G."/>
            <person name="Sun J."/>
            <person name="Cao H."/>
            <person name="Tong W."/>
            <person name="Gao Q."/>
            <person name="Li Y."/>
            <person name="Deng W."/>
            <person name="Jiang X."/>
            <person name="Wang W."/>
            <person name="Chen Q."/>
            <person name="Zhang S."/>
            <person name="Li H."/>
            <person name="Wu J."/>
            <person name="Wang P."/>
            <person name="Li P."/>
            <person name="Shi C."/>
            <person name="Zheng F."/>
            <person name="Jian J."/>
            <person name="Huang B."/>
            <person name="Shan D."/>
            <person name="Shi M."/>
            <person name="Fang C."/>
            <person name="Yue Y."/>
            <person name="Li F."/>
            <person name="Li D."/>
            <person name="Wei S."/>
            <person name="Han B."/>
            <person name="Jiang C."/>
            <person name="Yin Y."/>
            <person name="Xia T."/>
            <person name="Zhang Z."/>
            <person name="Bennetzen J.L."/>
            <person name="Zhao S."/>
            <person name="Wan X."/>
        </authorList>
    </citation>
    <scope>NUCLEOTIDE SEQUENCE [LARGE SCALE GENOMIC DNA]</scope>
    <source>
        <strain evidence="2">cv. Shuchazao</strain>
        <tissue evidence="1">Leaf</tissue>
    </source>
</reference>
<dbReference type="AlphaFoldDB" id="A0A4S4ESJ9"/>
<proteinExistence type="predicted"/>
<name>A0A4S4ESJ9_CAMSN</name>
<sequence length="350" mass="38394">MLNIDGCSSLGMVTNLPNLLRSLILDSSDCEKLVEVQGMFKLEPIGNAGAEMINKLGLVDLESMGSLEVELANNMTCTRKKGALQVPGWCSNKRKGSSISFNVPLVPNLKVVALNVYIVYAFANDISLTNYQFDYIKISNKTKGLKWTYSPMFKGVPDDDSMIWFSHWEIGHLLMEGGDKMNLSASLDDELFQVKEVGVQIVYDECEEKGIQQHNAHPSLHNVMNVGDLSEYHILMPKEALSEHEQAMEGLPGSEIDGQSQAVKVSTIGQLLLKGLAKSTVMGLSAFLRTLLHLEKKGELSFCQTGCPEGADAAIPISSVYNSAQSAPNPAIFYLVLVNLETFLRFVQAV</sequence>
<evidence type="ECO:0000313" key="1">
    <source>
        <dbReference type="EMBL" id="THG19831.1"/>
    </source>
</evidence>
<protein>
    <submittedName>
        <fullName evidence="1">Uncharacterized protein</fullName>
    </submittedName>
</protein>
<accession>A0A4S4ESJ9</accession>
<dbReference type="EMBL" id="SDRB02002257">
    <property type="protein sequence ID" value="THG19831.1"/>
    <property type="molecule type" value="Genomic_DNA"/>
</dbReference>
<comment type="caution">
    <text evidence="1">The sequence shown here is derived from an EMBL/GenBank/DDBJ whole genome shotgun (WGS) entry which is preliminary data.</text>
</comment>
<evidence type="ECO:0000313" key="2">
    <source>
        <dbReference type="Proteomes" id="UP000306102"/>
    </source>
</evidence>